<organism evidence="1">
    <name type="scientific">Oryza barthii</name>
    <dbReference type="NCBI Taxonomy" id="65489"/>
    <lineage>
        <taxon>Eukaryota</taxon>
        <taxon>Viridiplantae</taxon>
        <taxon>Streptophyta</taxon>
        <taxon>Embryophyta</taxon>
        <taxon>Tracheophyta</taxon>
        <taxon>Spermatophyta</taxon>
        <taxon>Magnoliopsida</taxon>
        <taxon>Liliopsida</taxon>
        <taxon>Poales</taxon>
        <taxon>Poaceae</taxon>
        <taxon>BOP clade</taxon>
        <taxon>Oryzoideae</taxon>
        <taxon>Oryzeae</taxon>
        <taxon>Oryzinae</taxon>
        <taxon>Oryza</taxon>
    </lineage>
</organism>
<dbReference type="PaxDb" id="65489-OBART01G25630.1"/>
<dbReference type="Proteomes" id="UP000026960">
    <property type="component" value="Chromosome 1"/>
</dbReference>
<protein>
    <submittedName>
        <fullName evidence="1">Uncharacterized protein</fullName>
    </submittedName>
</protein>
<proteinExistence type="predicted"/>
<evidence type="ECO:0000313" key="2">
    <source>
        <dbReference type="Proteomes" id="UP000026960"/>
    </source>
</evidence>
<dbReference type="EnsemblPlants" id="OBART01G25630.1">
    <property type="protein sequence ID" value="OBART01G25630.1"/>
    <property type="gene ID" value="OBART01G25630"/>
</dbReference>
<reference evidence="1" key="2">
    <citation type="submission" date="2015-03" db="UniProtKB">
        <authorList>
            <consortium name="EnsemblPlants"/>
        </authorList>
    </citation>
    <scope>IDENTIFICATION</scope>
</reference>
<dbReference type="HOGENOM" id="CLU_143109_0_0_1"/>
<reference evidence="1" key="1">
    <citation type="journal article" date="2009" name="Rice">
        <title>De Novo Next Generation Sequencing of Plant Genomes.</title>
        <authorList>
            <person name="Rounsley S."/>
            <person name="Marri P.R."/>
            <person name="Yu Y."/>
            <person name="He R."/>
            <person name="Sisneros N."/>
            <person name="Goicoechea J.L."/>
            <person name="Lee S.J."/>
            <person name="Angelova A."/>
            <person name="Kudrna D."/>
            <person name="Luo M."/>
            <person name="Affourtit J."/>
            <person name="Desany B."/>
            <person name="Knight J."/>
            <person name="Niazi F."/>
            <person name="Egholm M."/>
            <person name="Wing R.A."/>
        </authorList>
    </citation>
    <scope>NUCLEOTIDE SEQUENCE [LARGE SCALE GENOMIC DNA]</scope>
    <source>
        <strain evidence="1">cv. IRGC 105608</strain>
    </source>
</reference>
<keyword evidence="2" id="KW-1185">Reference proteome</keyword>
<dbReference type="AlphaFoldDB" id="A0A0D3ES66"/>
<evidence type="ECO:0000313" key="1">
    <source>
        <dbReference type="EnsemblPlants" id="OBART01G25630.1"/>
    </source>
</evidence>
<sequence>MKDDRRGHADKQLSKGLLVLDGVQPAPKIEQYADCGSNFKVSLFLAAASGSAPCTSPQRSPESGRTFLWRDHSFAPAPMLNAPSKIALCFMIAIFQQLVWWLPMAMDILSHYCAVRTIDFTPAVNGGEEAQIVCGVTSLLVKVNWSLMSPVIDLK</sequence>
<dbReference type="Gramene" id="OBART01G25630.1">
    <property type="protein sequence ID" value="OBART01G25630.1"/>
    <property type="gene ID" value="OBART01G25630"/>
</dbReference>
<name>A0A0D3ES66_9ORYZ</name>
<accession>A0A0D3ES66</accession>